<dbReference type="PRINTS" id="PR01607">
    <property type="entry name" value="APYRASEFAMLY"/>
</dbReference>
<dbReference type="Gene3D" id="3.60.21.10">
    <property type="match status" value="1"/>
</dbReference>
<dbReference type="InterPro" id="IPR004843">
    <property type="entry name" value="Calcineurin-like_PHP"/>
</dbReference>
<dbReference type="CDD" id="cd00845">
    <property type="entry name" value="MPP_UshA_N_like"/>
    <property type="match status" value="1"/>
</dbReference>
<dbReference type="InterPro" id="IPR029052">
    <property type="entry name" value="Metallo-depent_PP-like"/>
</dbReference>
<dbReference type="Pfam" id="PF02872">
    <property type="entry name" value="5_nucleotid_C"/>
    <property type="match status" value="1"/>
</dbReference>
<evidence type="ECO:0000259" key="4">
    <source>
        <dbReference type="Pfam" id="PF02872"/>
    </source>
</evidence>
<name>A0A1H3F036_9EURY</name>
<dbReference type="Proteomes" id="UP000199170">
    <property type="component" value="Unassembled WGS sequence"/>
</dbReference>
<dbReference type="Pfam" id="PF00149">
    <property type="entry name" value="Metallophos"/>
    <property type="match status" value="1"/>
</dbReference>
<organism evidence="5 6">
    <name type="scientific">Halobellus clavatus</name>
    <dbReference type="NCBI Taxonomy" id="660517"/>
    <lineage>
        <taxon>Archaea</taxon>
        <taxon>Methanobacteriati</taxon>
        <taxon>Methanobacteriota</taxon>
        <taxon>Stenosarchaea group</taxon>
        <taxon>Halobacteria</taxon>
        <taxon>Halobacteriales</taxon>
        <taxon>Haloferacaceae</taxon>
        <taxon>Halobellus</taxon>
    </lineage>
</organism>
<feature type="domain" description="5'-Nucleotidase C-terminal" evidence="4">
    <location>
        <begin position="266"/>
        <end position="419"/>
    </location>
</feature>
<dbReference type="RefSeq" id="WP_089766241.1">
    <property type="nucleotide sequence ID" value="NZ_FNPB01000003.1"/>
</dbReference>
<dbReference type="InterPro" id="IPR006179">
    <property type="entry name" value="5_nucleotidase/apyrase"/>
</dbReference>
<proteinExistence type="predicted"/>
<feature type="domain" description="Calcineurin-like phosphoesterase" evidence="3">
    <location>
        <begin position="3"/>
        <end position="199"/>
    </location>
</feature>
<dbReference type="STRING" id="660517.SAMN04487946_10350"/>
<dbReference type="Gene3D" id="3.90.780.10">
    <property type="entry name" value="5'-Nucleotidase, C-terminal domain"/>
    <property type="match status" value="1"/>
</dbReference>
<dbReference type="SUPFAM" id="SSF55816">
    <property type="entry name" value="5'-nucleotidase (syn. UDP-sugar hydrolase), C-terminal domain"/>
    <property type="match status" value="1"/>
</dbReference>
<keyword evidence="6" id="KW-1185">Reference proteome</keyword>
<accession>A0A1H3F036</accession>
<dbReference type="AlphaFoldDB" id="A0A1H3F036"/>
<evidence type="ECO:0000259" key="3">
    <source>
        <dbReference type="Pfam" id="PF00149"/>
    </source>
</evidence>
<dbReference type="SUPFAM" id="SSF56300">
    <property type="entry name" value="Metallo-dependent phosphatases"/>
    <property type="match status" value="1"/>
</dbReference>
<keyword evidence="1" id="KW-0732">Signal</keyword>
<gene>
    <name evidence="5" type="ORF">SAMN04487946_10350</name>
</gene>
<dbReference type="PANTHER" id="PTHR11575">
    <property type="entry name" value="5'-NUCLEOTIDASE-RELATED"/>
    <property type="match status" value="1"/>
</dbReference>
<evidence type="ECO:0000313" key="5">
    <source>
        <dbReference type="EMBL" id="SDX84167.1"/>
    </source>
</evidence>
<evidence type="ECO:0000256" key="1">
    <source>
        <dbReference type="ARBA" id="ARBA00022729"/>
    </source>
</evidence>
<dbReference type="GO" id="GO:0009166">
    <property type="term" value="P:nucleotide catabolic process"/>
    <property type="evidence" value="ECO:0007669"/>
    <property type="project" value="InterPro"/>
</dbReference>
<feature type="region of interest" description="Disordered" evidence="2">
    <location>
        <begin position="451"/>
        <end position="470"/>
    </location>
</feature>
<dbReference type="GO" id="GO:0016787">
    <property type="term" value="F:hydrolase activity"/>
    <property type="evidence" value="ECO:0007669"/>
    <property type="project" value="InterPro"/>
</dbReference>
<dbReference type="EMBL" id="FNPB01000003">
    <property type="protein sequence ID" value="SDX84167.1"/>
    <property type="molecule type" value="Genomic_DNA"/>
</dbReference>
<protein>
    <submittedName>
        <fullName evidence="5">UDP-sugar diphosphatase</fullName>
    </submittedName>
</protein>
<dbReference type="InterPro" id="IPR036907">
    <property type="entry name" value="5'-Nucleotdase_C_sf"/>
</dbReference>
<reference evidence="6" key="1">
    <citation type="submission" date="2016-10" db="EMBL/GenBank/DDBJ databases">
        <authorList>
            <person name="Varghese N."/>
            <person name="Submissions S."/>
        </authorList>
    </citation>
    <scope>NUCLEOTIDE SEQUENCE [LARGE SCALE GENOMIC DNA]</scope>
    <source>
        <strain evidence="6">CGMCC 1.10118</strain>
    </source>
</reference>
<sequence>MPRLLHYSDIENVYDDPVRVGRLAGAIRSRSGADAVVCGSGDNTSPGVLALIERGRQALDLFRAIDADVETFGNHDFDYGPAAARGVVADAPQTWVAANVVDANGDRFAAEHVTPTTIREVDGVRLGFFGVTDPATPSLNPMAGELVFTDPYDAAEAAVADLRDRGVDHVIALSHLGGGDDELAHRVDVDVILGGHVHAERDERVAGARLLRPGANGHVIFEVEIGSDADGGIDVTRHETAQAPVAEDVVDALEGRIDAAGLDEVVTTLEEPIDRSEETVFGGECRIGNFVADAYRWSLDADVGLQNSGGIRNGPPLAGAVTVADLVSVIPFEEHVVRAEVTGAELREIFRESAAAVVDFGEPGWWHGHVSGATIQWDDDANELLDATVAGEPIDSDRRYTIATSAYLLHTDHEFPTLSEQHRIGEGGIQFEVLAAYARKFGIDAAPDGRIRRIGTNRTPREDTATGADE</sequence>
<evidence type="ECO:0000256" key="2">
    <source>
        <dbReference type="SAM" id="MobiDB-lite"/>
    </source>
</evidence>
<dbReference type="PANTHER" id="PTHR11575:SF24">
    <property type="entry name" value="5'-NUCLEOTIDASE"/>
    <property type="match status" value="1"/>
</dbReference>
<evidence type="ECO:0000313" key="6">
    <source>
        <dbReference type="Proteomes" id="UP000199170"/>
    </source>
</evidence>
<dbReference type="InterPro" id="IPR008334">
    <property type="entry name" value="5'-Nucleotdase_C"/>
</dbReference>
<dbReference type="OrthoDB" id="21342at2157"/>